<dbReference type="RefSeq" id="WP_380253569.1">
    <property type="nucleotide sequence ID" value="NZ_JBHUII010000011.1"/>
</dbReference>
<comment type="caution">
    <text evidence="1">The sequence shown here is derived from an EMBL/GenBank/DDBJ whole genome shotgun (WGS) entry which is preliminary data.</text>
</comment>
<protein>
    <submittedName>
        <fullName evidence="1">Uncharacterized protein</fullName>
    </submittedName>
</protein>
<evidence type="ECO:0000313" key="1">
    <source>
        <dbReference type="EMBL" id="MFD2207186.1"/>
    </source>
</evidence>
<reference evidence="2" key="1">
    <citation type="journal article" date="2019" name="Int. J. Syst. Evol. Microbiol.">
        <title>The Global Catalogue of Microorganisms (GCM) 10K type strain sequencing project: providing services to taxonomists for standard genome sequencing and annotation.</title>
        <authorList>
            <consortium name="The Broad Institute Genomics Platform"/>
            <consortium name="The Broad Institute Genome Sequencing Center for Infectious Disease"/>
            <person name="Wu L."/>
            <person name="Ma J."/>
        </authorList>
    </citation>
    <scope>NUCLEOTIDE SEQUENCE [LARGE SCALE GENOMIC DNA]</scope>
    <source>
        <strain evidence="2">CGMCC 4.7192</strain>
    </source>
</reference>
<name>A0ABW5BQL6_9PROT</name>
<gene>
    <name evidence="1" type="ORF">ACFSKO_16275</name>
</gene>
<organism evidence="1 2">
    <name type="scientific">Kiloniella antarctica</name>
    <dbReference type="NCBI Taxonomy" id="1550907"/>
    <lineage>
        <taxon>Bacteria</taxon>
        <taxon>Pseudomonadati</taxon>
        <taxon>Pseudomonadota</taxon>
        <taxon>Alphaproteobacteria</taxon>
        <taxon>Rhodospirillales</taxon>
        <taxon>Kiloniellaceae</taxon>
        <taxon>Kiloniella</taxon>
    </lineage>
</organism>
<sequence length="118" mass="13255">MPSVSRDIGNPQPGYFKTRLVKNGPWVAARIWRECECTIGGGIPHISRPSCDRAGWLMAEANGVEADPFKVWINTSITKEEFEYFTATKQWAEESAPFMPEANPRKAVDLNELPVPTF</sequence>
<accession>A0ABW5BQL6</accession>
<dbReference type="Proteomes" id="UP001597294">
    <property type="component" value="Unassembled WGS sequence"/>
</dbReference>
<evidence type="ECO:0000313" key="2">
    <source>
        <dbReference type="Proteomes" id="UP001597294"/>
    </source>
</evidence>
<keyword evidence="2" id="KW-1185">Reference proteome</keyword>
<dbReference type="EMBL" id="JBHUII010000011">
    <property type="protein sequence ID" value="MFD2207186.1"/>
    <property type="molecule type" value="Genomic_DNA"/>
</dbReference>
<proteinExistence type="predicted"/>